<feature type="chain" id="PRO_5022838726" evidence="1">
    <location>
        <begin position="26"/>
        <end position="110"/>
    </location>
</feature>
<proteinExistence type="predicted"/>
<dbReference type="AlphaFoldDB" id="A0A5B0PU44"/>
<gene>
    <name evidence="2" type="ORF">PGT21_022731</name>
</gene>
<evidence type="ECO:0000313" key="3">
    <source>
        <dbReference type="Proteomes" id="UP000324748"/>
    </source>
</evidence>
<protein>
    <submittedName>
        <fullName evidence="2">Uncharacterized protein</fullName>
    </submittedName>
</protein>
<keyword evidence="1" id="KW-0732">Signal</keyword>
<name>A0A5B0PU44_PUCGR</name>
<evidence type="ECO:0000313" key="2">
    <source>
        <dbReference type="EMBL" id="KAA1104416.1"/>
    </source>
</evidence>
<sequence length="110" mass="11349">MKKTVIGPILLVTFLQVIQLQSAPAFVPDLVKLATGAKDASTFAEAAKGGTAAGNALRDANELRSSFTTGTSAAAHGAELANPQKSALTLGTLEETKIKFADNLRKIIPG</sequence>
<evidence type="ECO:0000256" key="1">
    <source>
        <dbReference type="SAM" id="SignalP"/>
    </source>
</evidence>
<dbReference type="EMBL" id="VSWC01000041">
    <property type="protein sequence ID" value="KAA1104416.1"/>
    <property type="molecule type" value="Genomic_DNA"/>
</dbReference>
<accession>A0A5B0PU44</accession>
<reference evidence="2 3" key="1">
    <citation type="submission" date="2019-05" db="EMBL/GenBank/DDBJ databases">
        <title>Emergence of the Ug99 lineage of the wheat stem rust pathogen through somatic hybridization.</title>
        <authorList>
            <person name="Li F."/>
            <person name="Upadhyaya N.M."/>
            <person name="Sperschneider J."/>
            <person name="Matny O."/>
            <person name="Nguyen-Phuc H."/>
            <person name="Mago R."/>
            <person name="Raley C."/>
            <person name="Miller M.E."/>
            <person name="Silverstein K.A.T."/>
            <person name="Henningsen E."/>
            <person name="Hirsch C.D."/>
            <person name="Visser B."/>
            <person name="Pretorius Z.A."/>
            <person name="Steffenson B.J."/>
            <person name="Schwessinger B."/>
            <person name="Dodds P.N."/>
            <person name="Figueroa M."/>
        </authorList>
    </citation>
    <scope>NUCLEOTIDE SEQUENCE [LARGE SCALE GENOMIC DNA]</scope>
    <source>
        <strain evidence="2">21-0</strain>
    </source>
</reference>
<keyword evidence="3" id="KW-1185">Reference proteome</keyword>
<dbReference type="Proteomes" id="UP000324748">
    <property type="component" value="Unassembled WGS sequence"/>
</dbReference>
<feature type="signal peptide" evidence="1">
    <location>
        <begin position="1"/>
        <end position="25"/>
    </location>
</feature>
<comment type="caution">
    <text evidence="2">The sequence shown here is derived from an EMBL/GenBank/DDBJ whole genome shotgun (WGS) entry which is preliminary data.</text>
</comment>
<organism evidence="2 3">
    <name type="scientific">Puccinia graminis f. sp. tritici</name>
    <dbReference type="NCBI Taxonomy" id="56615"/>
    <lineage>
        <taxon>Eukaryota</taxon>
        <taxon>Fungi</taxon>
        <taxon>Dikarya</taxon>
        <taxon>Basidiomycota</taxon>
        <taxon>Pucciniomycotina</taxon>
        <taxon>Pucciniomycetes</taxon>
        <taxon>Pucciniales</taxon>
        <taxon>Pucciniaceae</taxon>
        <taxon>Puccinia</taxon>
    </lineage>
</organism>